<protein>
    <submittedName>
        <fullName evidence="1">Uncharacterized protein</fullName>
    </submittedName>
</protein>
<name>A0ABR1EMK1_NECAM</name>
<comment type="caution">
    <text evidence="1">The sequence shown here is derived from an EMBL/GenBank/DDBJ whole genome shotgun (WGS) entry which is preliminary data.</text>
</comment>
<gene>
    <name evidence="1" type="primary">Necator_chrX.g24443</name>
    <name evidence="1" type="ORF">RB195_024278</name>
</gene>
<dbReference type="EMBL" id="JAVFWL010000006">
    <property type="protein sequence ID" value="KAK6763882.1"/>
    <property type="molecule type" value="Genomic_DNA"/>
</dbReference>
<reference evidence="1 2" key="1">
    <citation type="submission" date="2023-08" db="EMBL/GenBank/DDBJ databases">
        <title>A Necator americanus chromosomal reference genome.</title>
        <authorList>
            <person name="Ilik V."/>
            <person name="Petrzelkova K.J."/>
            <person name="Pardy F."/>
            <person name="Fuh T."/>
            <person name="Niatou-Singa F.S."/>
            <person name="Gouil Q."/>
            <person name="Baker L."/>
            <person name="Ritchie M.E."/>
            <person name="Jex A.R."/>
            <person name="Gazzola D."/>
            <person name="Li H."/>
            <person name="Toshio Fujiwara R."/>
            <person name="Zhan B."/>
            <person name="Aroian R.V."/>
            <person name="Pafco B."/>
            <person name="Schwarz E.M."/>
        </authorList>
    </citation>
    <scope>NUCLEOTIDE SEQUENCE [LARGE SCALE GENOMIC DNA]</scope>
    <source>
        <strain evidence="1 2">Aroian</strain>
        <tissue evidence="1">Whole animal</tissue>
    </source>
</reference>
<dbReference type="Proteomes" id="UP001303046">
    <property type="component" value="Unassembled WGS sequence"/>
</dbReference>
<accession>A0ABR1EMK1</accession>
<proteinExistence type="predicted"/>
<evidence type="ECO:0000313" key="2">
    <source>
        <dbReference type="Proteomes" id="UP001303046"/>
    </source>
</evidence>
<organism evidence="1 2">
    <name type="scientific">Necator americanus</name>
    <name type="common">Human hookworm</name>
    <dbReference type="NCBI Taxonomy" id="51031"/>
    <lineage>
        <taxon>Eukaryota</taxon>
        <taxon>Metazoa</taxon>
        <taxon>Ecdysozoa</taxon>
        <taxon>Nematoda</taxon>
        <taxon>Chromadorea</taxon>
        <taxon>Rhabditida</taxon>
        <taxon>Rhabditina</taxon>
        <taxon>Rhabditomorpha</taxon>
        <taxon>Strongyloidea</taxon>
        <taxon>Ancylostomatidae</taxon>
        <taxon>Bunostominae</taxon>
        <taxon>Necator</taxon>
    </lineage>
</organism>
<evidence type="ECO:0000313" key="1">
    <source>
        <dbReference type="EMBL" id="KAK6763882.1"/>
    </source>
</evidence>
<keyword evidence="2" id="KW-1185">Reference proteome</keyword>
<sequence length="227" mass="26393">MVRPLAGSPKLRSSTPPTFRVLEIGSLAKSKRMARFTFVLVATLPNRGNFVIRIPRTFYEYVKRLEGRTEWKDEIWAAFAFVRKATDQLTEQDLRAHLFDSTVLPALGYAAETWADTAATSRKLLTTHRVLEKCLLKLSRRTQHLAGLCSSDLRGISPLRDPAVYILKAKHRWALHIMRRMDDKRPRGRPPTRWVTYSLHEWSSEELSWIRLKDHVNVIWHSFPSFL</sequence>